<dbReference type="InterPro" id="IPR036427">
    <property type="entry name" value="Bromodomain-like_sf"/>
</dbReference>
<feature type="domain" description="Bromo" evidence="4">
    <location>
        <begin position="181"/>
        <end position="251"/>
    </location>
</feature>
<accession>A0A1U8JH67</accession>
<feature type="compositionally biased region" description="Basic residues" evidence="3">
    <location>
        <begin position="58"/>
        <end position="67"/>
    </location>
</feature>
<evidence type="ECO:0000256" key="1">
    <source>
        <dbReference type="ARBA" id="ARBA00023117"/>
    </source>
</evidence>
<reference evidence="5" key="1">
    <citation type="journal article" date="2020" name="Nat. Genet.">
        <title>Genomic diversifications of five Gossypium allopolyploid species and their impact on cotton improvement.</title>
        <authorList>
            <person name="Chen Z.J."/>
            <person name="Sreedasyam A."/>
            <person name="Ando A."/>
            <person name="Song Q."/>
            <person name="De Santiago L.M."/>
            <person name="Hulse-Kemp A.M."/>
            <person name="Ding M."/>
            <person name="Ye W."/>
            <person name="Kirkbride R.C."/>
            <person name="Jenkins J."/>
            <person name="Plott C."/>
            <person name="Lovell J."/>
            <person name="Lin Y.M."/>
            <person name="Vaughn R."/>
            <person name="Liu B."/>
            <person name="Simpson S."/>
            <person name="Scheffler B.E."/>
            <person name="Wen L."/>
            <person name="Saski C.A."/>
            <person name="Grover C.E."/>
            <person name="Hu G."/>
            <person name="Conover J.L."/>
            <person name="Carlson J.W."/>
            <person name="Shu S."/>
            <person name="Boston L.B."/>
            <person name="Williams M."/>
            <person name="Peterson D.G."/>
            <person name="McGee K."/>
            <person name="Jones D.C."/>
            <person name="Wendel J.F."/>
            <person name="Stelly D.M."/>
            <person name="Grimwood J."/>
            <person name="Schmutz J."/>
        </authorList>
    </citation>
    <scope>NUCLEOTIDE SEQUENCE [LARGE SCALE GENOMIC DNA]</scope>
    <source>
        <strain evidence="5">cv. TM-1</strain>
    </source>
</reference>
<dbReference type="InterPro" id="IPR001487">
    <property type="entry name" value="Bromodomain"/>
</dbReference>
<gene>
    <name evidence="6" type="primary">LOC107905761</name>
</gene>
<name>A0A1U8JH67_GOSHI</name>
<dbReference type="CDD" id="cd04369">
    <property type="entry name" value="Bromodomain"/>
    <property type="match status" value="1"/>
</dbReference>
<proteinExistence type="predicted"/>
<keyword evidence="5" id="KW-1185">Reference proteome</keyword>
<dbReference type="AlphaFoldDB" id="A0A1U8JH67"/>
<organism evidence="5 6">
    <name type="scientific">Gossypium hirsutum</name>
    <name type="common">Upland cotton</name>
    <name type="synonym">Gossypium mexicanum</name>
    <dbReference type="NCBI Taxonomy" id="3635"/>
    <lineage>
        <taxon>Eukaryota</taxon>
        <taxon>Viridiplantae</taxon>
        <taxon>Streptophyta</taxon>
        <taxon>Embryophyta</taxon>
        <taxon>Tracheophyta</taxon>
        <taxon>Spermatophyta</taxon>
        <taxon>Magnoliopsida</taxon>
        <taxon>eudicotyledons</taxon>
        <taxon>Gunneridae</taxon>
        <taxon>Pentapetalae</taxon>
        <taxon>rosids</taxon>
        <taxon>malvids</taxon>
        <taxon>Malvales</taxon>
        <taxon>Malvaceae</taxon>
        <taxon>Malvoideae</taxon>
        <taxon>Gossypium</taxon>
    </lineage>
</organism>
<evidence type="ECO:0000256" key="2">
    <source>
        <dbReference type="PROSITE-ProRule" id="PRU00035"/>
    </source>
</evidence>
<protein>
    <submittedName>
        <fullName evidence="6">Ankyrin repeat, bromo and BTB domain-containing protein DDB_G0293800 isoform X1</fullName>
    </submittedName>
</protein>
<dbReference type="SMART" id="SM00297">
    <property type="entry name" value="BROMO"/>
    <property type="match status" value="1"/>
</dbReference>
<dbReference type="SUPFAM" id="SSF47370">
    <property type="entry name" value="Bromodomain"/>
    <property type="match status" value="1"/>
</dbReference>
<dbReference type="Proteomes" id="UP000818029">
    <property type="component" value="Chromosome A05"/>
</dbReference>
<evidence type="ECO:0000313" key="5">
    <source>
        <dbReference type="Proteomes" id="UP000818029"/>
    </source>
</evidence>
<dbReference type="RefSeq" id="XP_016687998.1">
    <property type="nucleotide sequence ID" value="XM_016832509.2"/>
</dbReference>
<dbReference type="SMR" id="A0A1U8JH67"/>
<dbReference type="Gene3D" id="1.20.920.10">
    <property type="entry name" value="Bromodomain-like"/>
    <property type="match status" value="1"/>
</dbReference>
<reference evidence="6" key="2">
    <citation type="submission" date="2025-08" db="UniProtKB">
        <authorList>
            <consortium name="RefSeq"/>
        </authorList>
    </citation>
    <scope>IDENTIFICATION</scope>
</reference>
<dbReference type="InterPro" id="IPR051831">
    <property type="entry name" value="Bromodomain_contain_prot"/>
</dbReference>
<feature type="region of interest" description="Disordered" evidence="3">
    <location>
        <begin position="1"/>
        <end position="153"/>
    </location>
</feature>
<evidence type="ECO:0000256" key="3">
    <source>
        <dbReference type="SAM" id="MobiDB-lite"/>
    </source>
</evidence>
<evidence type="ECO:0000313" key="6">
    <source>
        <dbReference type="RefSeq" id="XP_016687998.1"/>
    </source>
</evidence>
<dbReference type="PANTHER" id="PTHR22881">
    <property type="entry name" value="BROMODOMAIN CONTAINING PROTEIN"/>
    <property type="match status" value="1"/>
</dbReference>
<evidence type="ECO:0000259" key="4">
    <source>
        <dbReference type="PROSITE" id="PS50014"/>
    </source>
</evidence>
<sequence length="429" mass="48217">MGGDIGGEIAAETRKKRKKKGRPSLLELQKRSLKQQRLQEPQQPQLLLQNTPNSSISSKRRSTRRHPNLNGGSPVSGSTFGGDDDDDDDRLQKKHKPLLGFKSSRTDQHYPIPSALNSASYGSDWDADGDDPDASLKRHKHTTVKPGSDQMGEKLSKVTDTLHESPVESGPTPLTPLAYKKLKDTYGVFSEPVDPEELPDYHGIIAHPMDFSAVRKKLDEGAYTTLGQFERDVFLICLNAMQYNAPDTVYFRQARSMQELAKKDFENLRQDSDEGEPQLKFVRRGRSPGKSLKKSLVSASSIDRVGSEYSDAALAAGRDTSSLSSAYSSHKLRPADTFIRSSWGSPSKENHAICSSEWENEFPASVVRAVMKYGMKRFAVDEDRHDTYNHSSTSGHEQCWFKCRKWLCYKLGTFCCNYWTSLENCYKEN</sequence>
<dbReference type="PRINTS" id="PR00503">
    <property type="entry name" value="BROMODOMAIN"/>
</dbReference>
<dbReference type="PaxDb" id="3635-A0A1U8JH67"/>
<feature type="compositionally biased region" description="Low complexity" evidence="3">
    <location>
        <begin position="35"/>
        <end position="57"/>
    </location>
</feature>
<dbReference type="GeneID" id="107905761"/>
<dbReference type="KEGG" id="ghi:107905761"/>
<dbReference type="Pfam" id="PF00439">
    <property type="entry name" value="Bromodomain"/>
    <property type="match status" value="1"/>
</dbReference>
<keyword evidence="1 2" id="KW-0103">Bromodomain</keyword>
<dbReference type="PANTHER" id="PTHR22881:SF11">
    <property type="entry name" value="BROMODOMAIN-CONTAINING PROTEIN DDB_G0270170-LIKE ISOFORM X1"/>
    <property type="match status" value="1"/>
</dbReference>
<dbReference type="STRING" id="3635.A0A1U8JH67"/>
<dbReference type="PROSITE" id="PS50014">
    <property type="entry name" value="BROMODOMAIN_2"/>
    <property type="match status" value="1"/>
</dbReference>